<name>A0A1V5MGN4_UNCT6</name>
<feature type="compositionally biased region" description="Gly residues" evidence="1">
    <location>
        <begin position="135"/>
        <end position="147"/>
    </location>
</feature>
<evidence type="ECO:0000313" key="3">
    <source>
        <dbReference type="Proteomes" id="UP000485484"/>
    </source>
</evidence>
<protein>
    <submittedName>
        <fullName evidence="2">Uncharacterized protein</fullName>
    </submittedName>
</protein>
<dbReference type="Proteomes" id="UP000485484">
    <property type="component" value="Unassembled WGS sequence"/>
</dbReference>
<comment type="caution">
    <text evidence="2">The sequence shown here is derived from an EMBL/GenBank/DDBJ whole genome shotgun (WGS) entry which is preliminary data.</text>
</comment>
<accession>A0A1V5MGN4</accession>
<dbReference type="AlphaFoldDB" id="A0A1V5MGN4"/>
<sequence>MLDRPALDQRRGAGGLEAQHPGQPGGLAEPAVLPVALPVGGDVAGVADRQDVVVGGVAQAVDDLEGAGLLPLDPVGVDRVDQGDRVPVAEGAYQLQGLVEVALDLDHPGAVDEGLGQLAEGDLAGGDDYQRLESGPGGVGGRRGRGVAGRGADDRLLALLPGLGDGQGHAPVLEGAGRVAAFKLEVEFQAEAGADGDRGDERGVALQQGDHRAALGDRQVGPVTVDDTAVTAQFHVSISPGKRAAPAFSCRRPAAS</sequence>
<proteinExistence type="predicted"/>
<reference evidence="2 3" key="1">
    <citation type="submission" date="2017-02" db="EMBL/GenBank/DDBJ databases">
        <title>Delving into the versatile metabolic prowess of the omnipresent phylum Bacteroidetes.</title>
        <authorList>
            <person name="Nobu M.K."/>
            <person name="Mei R."/>
            <person name="Narihiro T."/>
            <person name="Kuroda K."/>
            <person name="Liu W.-T."/>
        </authorList>
    </citation>
    <scope>NUCLEOTIDE SEQUENCE [LARGE SCALE GENOMIC DNA]</scope>
    <source>
        <strain evidence="2">ADurb.Bin417</strain>
    </source>
</reference>
<evidence type="ECO:0000256" key="1">
    <source>
        <dbReference type="SAM" id="MobiDB-lite"/>
    </source>
</evidence>
<dbReference type="EMBL" id="MWAK01000115">
    <property type="protein sequence ID" value="OPZ92262.1"/>
    <property type="molecule type" value="Genomic_DNA"/>
</dbReference>
<organism evidence="2 3">
    <name type="scientific">candidate division TA06 bacterium ADurb.Bin417</name>
    <dbReference type="NCBI Taxonomy" id="1852828"/>
    <lineage>
        <taxon>Bacteria</taxon>
        <taxon>Bacteria division TA06</taxon>
    </lineage>
</organism>
<evidence type="ECO:0000313" key="2">
    <source>
        <dbReference type="EMBL" id="OPZ92262.1"/>
    </source>
</evidence>
<feature type="region of interest" description="Disordered" evidence="1">
    <location>
        <begin position="1"/>
        <end position="29"/>
    </location>
</feature>
<feature type="region of interest" description="Disordered" evidence="1">
    <location>
        <begin position="127"/>
        <end position="147"/>
    </location>
</feature>
<feature type="compositionally biased region" description="Basic and acidic residues" evidence="1">
    <location>
        <begin position="1"/>
        <end position="11"/>
    </location>
</feature>
<gene>
    <name evidence="2" type="ORF">BWY73_00877</name>
</gene>